<dbReference type="AlphaFoldDB" id="A0AAD5P6K7"/>
<reference evidence="1" key="1">
    <citation type="journal article" date="2022" name="IScience">
        <title>Evolution of zygomycete secretomes and the origins of terrestrial fungal ecologies.</title>
        <authorList>
            <person name="Chang Y."/>
            <person name="Wang Y."/>
            <person name="Mondo S."/>
            <person name="Ahrendt S."/>
            <person name="Andreopoulos W."/>
            <person name="Barry K."/>
            <person name="Beard J."/>
            <person name="Benny G.L."/>
            <person name="Blankenship S."/>
            <person name="Bonito G."/>
            <person name="Cuomo C."/>
            <person name="Desiro A."/>
            <person name="Gervers K.A."/>
            <person name="Hundley H."/>
            <person name="Kuo A."/>
            <person name="LaButti K."/>
            <person name="Lang B.F."/>
            <person name="Lipzen A."/>
            <person name="O'Donnell K."/>
            <person name="Pangilinan J."/>
            <person name="Reynolds N."/>
            <person name="Sandor L."/>
            <person name="Smith M.E."/>
            <person name="Tsang A."/>
            <person name="Grigoriev I.V."/>
            <person name="Stajich J.E."/>
            <person name="Spatafora J.W."/>
        </authorList>
    </citation>
    <scope>NUCLEOTIDE SEQUENCE</scope>
    <source>
        <strain evidence="1">RSA 2281</strain>
    </source>
</reference>
<dbReference type="EMBL" id="JAIXMP010000093">
    <property type="protein sequence ID" value="KAI9243155.1"/>
    <property type="molecule type" value="Genomic_DNA"/>
</dbReference>
<protein>
    <submittedName>
        <fullName evidence="1">Uncharacterized protein</fullName>
    </submittedName>
</protein>
<dbReference type="Proteomes" id="UP001209540">
    <property type="component" value="Unassembled WGS sequence"/>
</dbReference>
<keyword evidence="2" id="KW-1185">Reference proteome</keyword>
<sequence>MCFSSTFDCMEKPMESYINYQVQQKRHVADQKSAVETVQLVVGVMNAICYYVSLFRTGGHGLLNVETFVGLWTLYGDKLTAMSIEQTGIISESNFLLVDLVISWAGCAFWSLLESGFTTYFPSASISPLQ</sequence>
<comment type="caution">
    <text evidence="1">The sequence shown here is derived from an EMBL/GenBank/DDBJ whole genome shotgun (WGS) entry which is preliminary data.</text>
</comment>
<reference evidence="1" key="2">
    <citation type="submission" date="2023-02" db="EMBL/GenBank/DDBJ databases">
        <authorList>
            <consortium name="DOE Joint Genome Institute"/>
            <person name="Mondo S.J."/>
            <person name="Chang Y."/>
            <person name="Wang Y."/>
            <person name="Ahrendt S."/>
            <person name="Andreopoulos W."/>
            <person name="Barry K."/>
            <person name="Beard J."/>
            <person name="Benny G.L."/>
            <person name="Blankenship S."/>
            <person name="Bonito G."/>
            <person name="Cuomo C."/>
            <person name="Desiro A."/>
            <person name="Gervers K.A."/>
            <person name="Hundley H."/>
            <person name="Kuo A."/>
            <person name="LaButti K."/>
            <person name="Lang B.F."/>
            <person name="Lipzen A."/>
            <person name="O'Donnell K."/>
            <person name="Pangilinan J."/>
            <person name="Reynolds N."/>
            <person name="Sandor L."/>
            <person name="Smith M.W."/>
            <person name="Tsang A."/>
            <person name="Grigoriev I.V."/>
            <person name="Stajich J.E."/>
            <person name="Spatafora J.W."/>
        </authorList>
    </citation>
    <scope>NUCLEOTIDE SEQUENCE</scope>
    <source>
        <strain evidence="1">RSA 2281</strain>
    </source>
</reference>
<evidence type="ECO:0000313" key="2">
    <source>
        <dbReference type="Proteomes" id="UP001209540"/>
    </source>
</evidence>
<evidence type="ECO:0000313" key="1">
    <source>
        <dbReference type="EMBL" id="KAI9243155.1"/>
    </source>
</evidence>
<gene>
    <name evidence="1" type="ORF">BDA99DRAFT_544610</name>
</gene>
<proteinExistence type="predicted"/>
<organism evidence="1 2">
    <name type="scientific">Phascolomyces articulosus</name>
    <dbReference type="NCBI Taxonomy" id="60185"/>
    <lineage>
        <taxon>Eukaryota</taxon>
        <taxon>Fungi</taxon>
        <taxon>Fungi incertae sedis</taxon>
        <taxon>Mucoromycota</taxon>
        <taxon>Mucoromycotina</taxon>
        <taxon>Mucoromycetes</taxon>
        <taxon>Mucorales</taxon>
        <taxon>Lichtheimiaceae</taxon>
        <taxon>Phascolomyces</taxon>
    </lineage>
</organism>
<accession>A0AAD5P6K7</accession>
<name>A0AAD5P6K7_9FUNG</name>